<dbReference type="EMBL" id="JANVFS010000019">
    <property type="protein sequence ID" value="KAJ4476941.1"/>
    <property type="molecule type" value="Genomic_DNA"/>
</dbReference>
<evidence type="ECO:0000313" key="2">
    <source>
        <dbReference type="EMBL" id="KAJ4476941.1"/>
    </source>
</evidence>
<protein>
    <submittedName>
        <fullName evidence="2">Uncharacterized protein</fullName>
    </submittedName>
</protein>
<name>A0A9W9DN61_9AGAR</name>
<dbReference type="AlphaFoldDB" id="A0A9W9DN61"/>
<feature type="chain" id="PRO_5040986409" evidence="1">
    <location>
        <begin position="30"/>
        <end position="221"/>
    </location>
</feature>
<accession>A0A9W9DN61</accession>
<keyword evidence="1" id="KW-0732">Signal</keyword>
<dbReference type="Proteomes" id="UP001150238">
    <property type="component" value="Unassembled WGS sequence"/>
</dbReference>
<comment type="caution">
    <text evidence="2">The sequence shown here is derived from an EMBL/GenBank/DDBJ whole genome shotgun (WGS) entry which is preliminary data.</text>
</comment>
<feature type="signal peptide" evidence="1">
    <location>
        <begin position="1"/>
        <end position="29"/>
    </location>
</feature>
<gene>
    <name evidence="2" type="ORF">C8J55DRAFT_516178</name>
</gene>
<reference evidence="2" key="2">
    <citation type="journal article" date="2023" name="Proc. Natl. Acad. Sci. U.S.A.">
        <title>A global phylogenomic analysis of the shiitake genus Lentinula.</title>
        <authorList>
            <person name="Sierra-Patev S."/>
            <person name="Min B."/>
            <person name="Naranjo-Ortiz M."/>
            <person name="Looney B."/>
            <person name="Konkel Z."/>
            <person name="Slot J.C."/>
            <person name="Sakamoto Y."/>
            <person name="Steenwyk J.L."/>
            <person name="Rokas A."/>
            <person name="Carro J."/>
            <person name="Camarero S."/>
            <person name="Ferreira P."/>
            <person name="Molpeceres G."/>
            <person name="Ruiz-Duenas F.J."/>
            <person name="Serrano A."/>
            <person name="Henrissat B."/>
            <person name="Drula E."/>
            <person name="Hughes K.W."/>
            <person name="Mata J.L."/>
            <person name="Ishikawa N.K."/>
            <person name="Vargas-Isla R."/>
            <person name="Ushijima S."/>
            <person name="Smith C.A."/>
            <person name="Donoghue J."/>
            <person name="Ahrendt S."/>
            <person name="Andreopoulos W."/>
            <person name="He G."/>
            <person name="LaButti K."/>
            <person name="Lipzen A."/>
            <person name="Ng V."/>
            <person name="Riley R."/>
            <person name="Sandor L."/>
            <person name="Barry K."/>
            <person name="Martinez A.T."/>
            <person name="Xiao Y."/>
            <person name="Gibbons J.G."/>
            <person name="Terashima K."/>
            <person name="Grigoriev I.V."/>
            <person name="Hibbett D."/>
        </authorList>
    </citation>
    <scope>NUCLEOTIDE SEQUENCE</scope>
    <source>
        <strain evidence="2">Sp2 HRB7682 ss15</strain>
    </source>
</reference>
<sequence>MIFPNKFPFILLVMTTSLCCMRLLVSVHASPLGATLKDRAQLNGGRIFLGYYYAWKNTLATEIRKHDGFNVLVDYNLPISIQPSCVFGDTHPRQIRNKYALLQITVDQIKFLELDQLYSSTYLATERERKSFIGSRGKTPEKTIIVSPNPVMTKDPKFLDDLVIVFPASLLLPYAEIYHKKYLNPLQIDAQLVNSGKFVDWRDWPKRIIDLPPDLEPRPRP</sequence>
<reference evidence="2" key="1">
    <citation type="submission" date="2022-08" db="EMBL/GenBank/DDBJ databases">
        <authorList>
            <consortium name="DOE Joint Genome Institute"/>
            <person name="Min B."/>
            <person name="Riley R."/>
            <person name="Sierra-Patev S."/>
            <person name="Naranjo-Ortiz M."/>
            <person name="Looney B."/>
            <person name="Konkel Z."/>
            <person name="Slot J.C."/>
            <person name="Sakamoto Y."/>
            <person name="Steenwyk J.L."/>
            <person name="Rokas A."/>
            <person name="Carro J."/>
            <person name="Camarero S."/>
            <person name="Ferreira P."/>
            <person name="Molpeceres G."/>
            <person name="Ruiz-Duenas F.J."/>
            <person name="Serrano A."/>
            <person name="Henrissat B."/>
            <person name="Drula E."/>
            <person name="Hughes K.W."/>
            <person name="Mata J.L."/>
            <person name="Ishikawa N.K."/>
            <person name="Vargas-Isla R."/>
            <person name="Ushijima S."/>
            <person name="Smith C.A."/>
            <person name="Ahrendt S."/>
            <person name="Andreopoulos W."/>
            <person name="He G."/>
            <person name="Labutti K."/>
            <person name="Lipzen A."/>
            <person name="Ng V."/>
            <person name="Sandor L."/>
            <person name="Barry K."/>
            <person name="Martinez A.T."/>
            <person name="Xiao Y."/>
            <person name="Gibbons J.G."/>
            <person name="Terashima K."/>
            <person name="Hibbett D.S."/>
            <person name="Grigoriev I.V."/>
        </authorList>
    </citation>
    <scope>NUCLEOTIDE SEQUENCE</scope>
    <source>
        <strain evidence="2">Sp2 HRB7682 ss15</strain>
    </source>
</reference>
<evidence type="ECO:0000256" key="1">
    <source>
        <dbReference type="SAM" id="SignalP"/>
    </source>
</evidence>
<proteinExistence type="predicted"/>
<evidence type="ECO:0000313" key="3">
    <source>
        <dbReference type="Proteomes" id="UP001150238"/>
    </source>
</evidence>
<organism evidence="2 3">
    <name type="scientific">Lentinula lateritia</name>
    <dbReference type="NCBI Taxonomy" id="40482"/>
    <lineage>
        <taxon>Eukaryota</taxon>
        <taxon>Fungi</taxon>
        <taxon>Dikarya</taxon>
        <taxon>Basidiomycota</taxon>
        <taxon>Agaricomycotina</taxon>
        <taxon>Agaricomycetes</taxon>
        <taxon>Agaricomycetidae</taxon>
        <taxon>Agaricales</taxon>
        <taxon>Marasmiineae</taxon>
        <taxon>Omphalotaceae</taxon>
        <taxon>Lentinula</taxon>
    </lineage>
</organism>